<keyword evidence="9" id="KW-0325">Glycoprotein</keyword>
<comment type="similarity">
    <text evidence="2">Belongs to the MNN1/MNT family.</text>
</comment>
<evidence type="ECO:0000256" key="4">
    <source>
        <dbReference type="ARBA" id="ARBA00022679"/>
    </source>
</evidence>
<keyword evidence="5" id="KW-0812">Transmembrane</keyword>
<dbReference type="GO" id="GO:0000033">
    <property type="term" value="F:alpha-1,3-mannosyltransferase activity"/>
    <property type="evidence" value="ECO:0007669"/>
    <property type="project" value="TreeGrafter"/>
</dbReference>
<comment type="subcellular location">
    <subcellularLocation>
        <location evidence="1">Membrane</location>
        <topology evidence="1">Single-pass type II membrane protein</topology>
    </subcellularLocation>
</comment>
<dbReference type="Proteomes" id="UP000054886">
    <property type="component" value="Unassembled WGS sequence"/>
</dbReference>
<dbReference type="InterPro" id="IPR029044">
    <property type="entry name" value="Nucleotide-diphossugar_trans"/>
</dbReference>
<dbReference type="GO" id="GO:0005794">
    <property type="term" value="C:Golgi apparatus"/>
    <property type="evidence" value="ECO:0007669"/>
    <property type="project" value="TreeGrafter"/>
</dbReference>
<proteinExistence type="inferred from homology"/>
<gene>
    <name evidence="10" type="ORF">AO440_000559</name>
</gene>
<keyword evidence="3 10" id="KW-0328">Glycosyltransferase</keyword>
<dbReference type="PANTHER" id="PTHR31392">
    <property type="entry name" value="ALPHA-1,3-MANNOSYLTRANSFERASE MNN1-RELATED"/>
    <property type="match status" value="1"/>
</dbReference>
<keyword evidence="7" id="KW-1133">Transmembrane helix</keyword>
<dbReference type="VEuPathDB" id="FungiDB:GWK60_C03509"/>
<dbReference type="VEuPathDB" id="FungiDB:GVI51_C03685"/>
<evidence type="ECO:0000256" key="7">
    <source>
        <dbReference type="ARBA" id="ARBA00022989"/>
    </source>
</evidence>
<dbReference type="GO" id="GO:0006493">
    <property type="term" value="P:protein O-linked glycosylation"/>
    <property type="evidence" value="ECO:0007669"/>
    <property type="project" value="TreeGrafter"/>
</dbReference>
<reference evidence="10 11" key="1">
    <citation type="submission" date="2015-10" db="EMBL/GenBank/DDBJ databases">
        <title>Draft genomes sequences of Candida glabrata isolates 1A, 1B, 2A, 2B, 3A and 3B.</title>
        <authorList>
            <person name="Haavelsrud O.E."/>
            <person name="Gaustad P."/>
        </authorList>
    </citation>
    <scope>NUCLEOTIDE SEQUENCE [LARGE SCALE GENOMIC DNA]</scope>
    <source>
        <strain evidence="10">910700640</strain>
    </source>
</reference>
<evidence type="ECO:0000256" key="3">
    <source>
        <dbReference type="ARBA" id="ARBA00022676"/>
    </source>
</evidence>
<dbReference type="PANTHER" id="PTHR31392:SF1">
    <property type="entry name" value="ALPHA-1,3-MANNOSYLTRANSFERASE MNN1-RELATED"/>
    <property type="match status" value="1"/>
</dbReference>
<evidence type="ECO:0000313" key="11">
    <source>
        <dbReference type="Proteomes" id="UP000054886"/>
    </source>
</evidence>
<evidence type="ECO:0000256" key="8">
    <source>
        <dbReference type="ARBA" id="ARBA00023136"/>
    </source>
</evidence>
<dbReference type="GO" id="GO:0016020">
    <property type="term" value="C:membrane"/>
    <property type="evidence" value="ECO:0007669"/>
    <property type="project" value="UniProtKB-SubCell"/>
</dbReference>
<dbReference type="InterPro" id="IPR022751">
    <property type="entry name" value="Alpha_mannosyltransferase"/>
</dbReference>
<evidence type="ECO:0000256" key="5">
    <source>
        <dbReference type="ARBA" id="ARBA00022692"/>
    </source>
</evidence>
<dbReference type="SUPFAM" id="SSF53448">
    <property type="entry name" value="Nucleotide-diphospho-sugar transferases"/>
    <property type="match status" value="1"/>
</dbReference>
<organism evidence="10 11">
    <name type="scientific">Candida glabrata</name>
    <name type="common">Yeast</name>
    <name type="synonym">Torulopsis glabrata</name>
    <dbReference type="NCBI Taxonomy" id="5478"/>
    <lineage>
        <taxon>Eukaryota</taxon>
        <taxon>Fungi</taxon>
        <taxon>Dikarya</taxon>
        <taxon>Ascomycota</taxon>
        <taxon>Saccharomycotina</taxon>
        <taxon>Saccharomycetes</taxon>
        <taxon>Saccharomycetales</taxon>
        <taxon>Saccharomycetaceae</taxon>
        <taxon>Nakaseomyces</taxon>
    </lineage>
</organism>
<sequence length="627" mass="71728">MLSKLSMIQGRLPVSRRPIVLVLTLLGAIFLLTQFNKDDEIVLQPEQLGLGKYKGARKALPNSVYKKTATILKRNRGNDQNTKSQYEIDWEEGRISRVEMCRTMIHEIYNIGINNKPHVLSSPMKNFASVAAMAESIRLYNFCFIDGNINSFELYGQENNAGATVLLNDFFPFLKAHTDGEHMWPEVTHLNKDKIILPNFDLEAVDTFNANFWINWKKHARGRGIVVTFKEEEANMMMKLIAVLGHLKNRLPIQIVIQGNKFGGRTIEMLKEKAIEKKQQIYIVDATKLLMEKYAEVHIQGYTNKWIASIFNTFEEFILLDVDTVPFINPKKFFEKKGYRTTGFYMYQDRNLVNEKLGRKCVDIISGAQLSGYEARVLNTGFLYSPYFAREDDYTTASARAYYKLFNNWTLHQAESGLVVINKKQKLGGLLMSFMLNTQIALKQCFLGDKEFFWIGQLMNNSPYYIDERPATIVGPLSSPTDEQSNYYKICSAQLGHLGEDGKLDWVNGGMQVCKFKNAAMKDFTDDPEFFKSRHKDAAVLQNFYDSTVTLDGYMTADPPSCQWMNIRECQKYMYCIICDKKPSLGTAAPGDMTPSVQFTDKYHAQVNDIARIWSEESTSDTNAFGV</sequence>
<keyword evidence="6" id="KW-0735">Signal-anchor</keyword>
<keyword evidence="8" id="KW-0472">Membrane</keyword>
<dbReference type="Pfam" id="PF11051">
    <property type="entry name" value="Mannosyl_trans3"/>
    <property type="match status" value="1"/>
</dbReference>
<evidence type="ECO:0000256" key="6">
    <source>
        <dbReference type="ARBA" id="ARBA00022968"/>
    </source>
</evidence>
<dbReference type="EMBL" id="LLZZ01000145">
    <property type="protein sequence ID" value="KTA99366.1"/>
    <property type="molecule type" value="Genomic_DNA"/>
</dbReference>
<protein>
    <submittedName>
        <fullName evidence="10">Alpha-1,3-mannosyltransferase MNT3</fullName>
    </submittedName>
</protein>
<evidence type="ECO:0000256" key="2">
    <source>
        <dbReference type="ARBA" id="ARBA00009105"/>
    </source>
</evidence>
<accession>A0A0W0DNR4</accession>
<dbReference type="VEuPathDB" id="FungiDB:CAGL0C03894g"/>
<evidence type="ECO:0000313" key="10">
    <source>
        <dbReference type="EMBL" id="KTA99366.1"/>
    </source>
</evidence>
<evidence type="ECO:0000256" key="1">
    <source>
        <dbReference type="ARBA" id="ARBA00004606"/>
    </source>
</evidence>
<name>A0A0W0DNR4_CANGB</name>
<keyword evidence="4 10" id="KW-0808">Transferase</keyword>
<evidence type="ECO:0000256" key="9">
    <source>
        <dbReference type="ARBA" id="ARBA00023180"/>
    </source>
</evidence>
<dbReference type="VEuPathDB" id="FungiDB:B1J91_C03894g"/>
<comment type="caution">
    <text evidence="10">The sequence shown here is derived from an EMBL/GenBank/DDBJ whole genome shotgun (WGS) entry which is preliminary data.</text>
</comment>
<dbReference type="AlphaFoldDB" id="A0A0W0DNR4"/>